<dbReference type="STRING" id="53376.BST25_06845"/>
<gene>
    <name evidence="1" type="ORF">BST25_06845</name>
</gene>
<sequence>MIALTPTVSNDLAADIQHSMTDLQQRAVEFTDYVANPIQDWITTFQAASTNLSSLYTQFQQFPFAASQQIAANFLQYAVQYVQPYQAFGTGAVGYLLGTAATPGSADFIPEILIGLTDLAAGNFAAGIPALTSTIWGGLALDVFKPLEGIPTILNPITQNLANATDYLTTTGIANIAGYFADHFMGTVFTPLGVGVQNVYNSLVAGDPLGAVINAIDIPALVTNSVFNGTLNAKTGLYSTGLIADGSAGFLKYLITVTPQGLANKMVAPNAQNIMSGGSLEYALGYLGNVLATGFPTPQIAFDNLLNVIRTYAGIPSAAAAAAANGSEFAALAPAASNAMAGLSAGVLKAFDPAAVTNIAASLGPSLAAEVAGSLGANLAGSLATTLSVDLSKVALHILSAL</sequence>
<comment type="caution">
    <text evidence="1">The sequence shown here is derived from an EMBL/GenBank/DDBJ whole genome shotgun (WGS) entry which is preliminary data.</text>
</comment>
<proteinExistence type="predicted"/>
<name>A0A1X0DS45_MYCHE</name>
<dbReference type="OrthoDB" id="4685444at2"/>
<evidence type="ECO:0000313" key="1">
    <source>
        <dbReference type="EMBL" id="ORA75195.1"/>
    </source>
</evidence>
<protein>
    <submittedName>
        <fullName evidence="1">Uncharacterized protein</fullName>
    </submittedName>
</protein>
<reference evidence="1 2" key="1">
    <citation type="submission" date="2017-02" db="EMBL/GenBank/DDBJ databases">
        <title>The new phylogeny of genus Mycobacterium.</title>
        <authorList>
            <person name="Tortoli E."/>
            <person name="Trovato A."/>
            <person name="Cirillo D.M."/>
        </authorList>
    </citation>
    <scope>NUCLEOTIDE SEQUENCE [LARGE SCALE GENOMIC DNA]</scope>
    <source>
        <strain evidence="1 2">DSM 44471</strain>
    </source>
</reference>
<evidence type="ECO:0000313" key="2">
    <source>
        <dbReference type="Proteomes" id="UP000192566"/>
    </source>
</evidence>
<dbReference type="AlphaFoldDB" id="A0A1X0DS45"/>
<dbReference type="Proteomes" id="UP000192566">
    <property type="component" value="Unassembled WGS sequence"/>
</dbReference>
<accession>A0A1X0DS45</accession>
<organism evidence="1 2">
    <name type="scientific">Mycobacterium heidelbergense</name>
    <dbReference type="NCBI Taxonomy" id="53376"/>
    <lineage>
        <taxon>Bacteria</taxon>
        <taxon>Bacillati</taxon>
        <taxon>Actinomycetota</taxon>
        <taxon>Actinomycetes</taxon>
        <taxon>Mycobacteriales</taxon>
        <taxon>Mycobacteriaceae</taxon>
        <taxon>Mycobacterium</taxon>
        <taxon>Mycobacterium simiae complex</taxon>
    </lineage>
</organism>
<dbReference type="EMBL" id="MVHR01000006">
    <property type="protein sequence ID" value="ORA75195.1"/>
    <property type="molecule type" value="Genomic_DNA"/>
</dbReference>
<dbReference type="RefSeq" id="WP_083073251.1">
    <property type="nucleotide sequence ID" value="NZ_AP022615.1"/>
</dbReference>
<keyword evidence="2" id="KW-1185">Reference proteome</keyword>